<keyword evidence="4" id="KW-0243">Dynein</keyword>
<dbReference type="AlphaFoldDB" id="A0A6J8C040"/>
<dbReference type="EMBL" id="CACVKT020004326">
    <property type="protein sequence ID" value="CAC5389282.1"/>
    <property type="molecule type" value="Genomic_DNA"/>
</dbReference>
<dbReference type="GO" id="GO:0030286">
    <property type="term" value="C:dynein complex"/>
    <property type="evidence" value="ECO:0007669"/>
    <property type="project" value="UniProtKB-KW"/>
</dbReference>
<feature type="coiled-coil region" evidence="7">
    <location>
        <begin position="621"/>
        <end position="726"/>
    </location>
</feature>
<evidence type="ECO:0000259" key="9">
    <source>
        <dbReference type="Pfam" id="PF12455"/>
    </source>
</evidence>
<organism evidence="10 11">
    <name type="scientific">Mytilus coruscus</name>
    <name type="common">Sea mussel</name>
    <dbReference type="NCBI Taxonomy" id="42192"/>
    <lineage>
        <taxon>Eukaryota</taxon>
        <taxon>Metazoa</taxon>
        <taxon>Spiralia</taxon>
        <taxon>Lophotrochozoa</taxon>
        <taxon>Mollusca</taxon>
        <taxon>Bivalvia</taxon>
        <taxon>Autobranchia</taxon>
        <taxon>Pteriomorphia</taxon>
        <taxon>Mytilida</taxon>
        <taxon>Mytiloidea</taxon>
        <taxon>Mytilidae</taxon>
        <taxon>Mytilinae</taxon>
        <taxon>Mytilus</taxon>
    </lineage>
</organism>
<evidence type="ECO:0000256" key="2">
    <source>
        <dbReference type="ARBA" id="ARBA00022490"/>
    </source>
</evidence>
<keyword evidence="11" id="KW-1185">Reference proteome</keyword>
<evidence type="ECO:0000256" key="5">
    <source>
        <dbReference type="ARBA" id="ARBA00023054"/>
    </source>
</evidence>
<keyword evidence="2" id="KW-0963">Cytoplasm</keyword>
<dbReference type="GO" id="GO:0005874">
    <property type="term" value="C:microtubule"/>
    <property type="evidence" value="ECO:0007669"/>
    <property type="project" value="UniProtKB-KW"/>
</dbReference>
<dbReference type="GO" id="GO:0000776">
    <property type="term" value="C:kinetochore"/>
    <property type="evidence" value="ECO:0007669"/>
    <property type="project" value="TreeGrafter"/>
</dbReference>
<evidence type="ECO:0000256" key="7">
    <source>
        <dbReference type="SAM" id="Coils"/>
    </source>
</evidence>
<dbReference type="OrthoDB" id="2130750at2759"/>
<keyword evidence="6" id="KW-0206">Cytoskeleton</keyword>
<evidence type="ECO:0000256" key="3">
    <source>
        <dbReference type="ARBA" id="ARBA00022701"/>
    </source>
</evidence>
<dbReference type="Pfam" id="PF12455">
    <property type="entry name" value="Dynactin"/>
    <property type="match status" value="1"/>
</dbReference>
<name>A0A6J8C040_MYTCO</name>
<evidence type="ECO:0000256" key="4">
    <source>
        <dbReference type="ARBA" id="ARBA00023017"/>
    </source>
</evidence>
<evidence type="ECO:0000313" key="10">
    <source>
        <dbReference type="EMBL" id="CAC5389282.1"/>
    </source>
</evidence>
<dbReference type="GO" id="GO:0030424">
    <property type="term" value="C:axon"/>
    <property type="evidence" value="ECO:0007669"/>
    <property type="project" value="TreeGrafter"/>
</dbReference>
<sequence length="955" mass="108054">MFCFFQSEGLQQEVENLKEKVEELTVDLEILRSEISEKGTDGVASDYQVKQLEQQNERLRDALVKMRDLSNQEKNDAARKTKLNEDMSKESTALKKDKEKLQSEVASLQAEMIDLKDQVDAALGAEEMVETLTERNLKLEDKIQSLEEELADLEALHEMNEELQENARESELELREDMDLANGKVAEYKRKLDATSETIADYESTISKFRELVTSLKESIRELQSKQAEAGQKEATPTIETFDFKAKFAETKAYAKDYETISKTIDMELRKLEVAQANKHIAMLQSFMPDFFVNRGGDHDAVLMLLMIPRIIGKAEMLSSQVKEKFELTEGINRETVLKTHKAEQSSFGNNVILMLSTLQAVLRQYESALNTCSTDLLLKIGTLLPEMNAHEKSMDYFVDLLRKDTLDETVSLDLLEKSIAYFQQLYTVHLSSEKVDCTSMMADKIRLTTNATASGRTGTNRNIYLDEDLETCCNDTRTCARKIKRRLPQKQGPATPLNFGKEIQALLSEAGKNITHIVRSLQYTAAGAMQQAALLTDSEGLLPKKIEEIAYQATDKVYGKEDNGPYDTLRKSFGMVVGAMNKLANAMENGEYDFDGTHEKMPLAPVKVRADMLRTQIADIELMKHRMATKDEEIVELKKKLLMKQEELSSQQIRLGLLEKKVENATRDSDDRTDQMQRKMDDQLAQFKKKEKQYEETLDSLQADIDALEQEKYELKERLKVLSKKSLLEGISRQASATSPLSPMGGMSISMQESPVLQQQIVTLKEALKFTKNENIRLQADQMKEKMAKLPPLRIQINLEIPDGFPGAADLKNLVKQTVELQNEVNNLCSHPRVVDITKRKPGLEPASQSVDPVKELIARTTLLTLLEKKMQELQANITTVQAANRPGGQVRADFSTFPTPQFAKMLHEKSSDSMLVAKKYCSTINGGIYKKLNCTTVTSFSGFGHNVKKYRPR</sequence>
<keyword evidence="3" id="KW-0493">Microtubule</keyword>
<dbReference type="PANTHER" id="PTHR18916:SF6">
    <property type="entry name" value="DYNACTIN SUBUNIT 1"/>
    <property type="match status" value="1"/>
</dbReference>
<dbReference type="Proteomes" id="UP000507470">
    <property type="component" value="Unassembled WGS sequence"/>
</dbReference>
<feature type="region of interest" description="Disordered" evidence="8">
    <location>
        <begin position="68"/>
        <end position="98"/>
    </location>
</feature>
<reference evidence="10 11" key="1">
    <citation type="submission" date="2020-06" db="EMBL/GenBank/DDBJ databases">
        <authorList>
            <person name="Li R."/>
            <person name="Bekaert M."/>
        </authorList>
    </citation>
    <scope>NUCLEOTIDE SEQUENCE [LARGE SCALE GENOMIC DNA]</scope>
    <source>
        <strain evidence="11">wild</strain>
    </source>
</reference>
<dbReference type="GO" id="GO:0007097">
    <property type="term" value="P:nuclear migration"/>
    <property type="evidence" value="ECO:0007669"/>
    <property type="project" value="TreeGrafter"/>
</dbReference>
<dbReference type="GO" id="GO:0000922">
    <property type="term" value="C:spindle pole"/>
    <property type="evidence" value="ECO:0007669"/>
    <property type="project" value="TreeGrafter"/>
</dbReference>
<evidence type="ECO:0000256" key="6">
    <source>
        <dbReference type="ARBA" id="ARBA00023212"/>
    </source>
</evidence>
<gene>
    <name evidence="10" type="ORF">MCOR_24465</name>
</gene>
<keyword evidence="5 7" id="KW-0175">Coiled coil</keyword>
<comment type="subcellular location">
    <subcellularLocation>
        <location evidence="1">Cytoplasm</location>
        <location evidence="1">Cytoskeleton</location>
    </subcellularLocation>
</comment>
<accession>A0A6J8C040</accession>
<dbReference type="InterPro" id="IPR022157">
    <property type="entry name" value="Dynactin"/>
</dbReference>
<proteinExistence type="predicted"/>
<evidence type="ECO:0000256" key="1">
    <source>
        <dbReference type="ARBA" id="ARBA00004245"/>
    </source>
</evidence>
<protein>
    <submittedName>
        <fullName evidence="10">DCTN1</fullName>
    </submittedName>
</protein>
<evidence type="ECO:0000313" key="11">
    <source>
        <dbReference type="Proteomes" id="UP000507470"/>
    </source>
</evidence>
<feature type="domain" description="Dynein associated protein" evidence="9">
    <location>
        <begin position="216"/>
        <end position="455"/>
    </location>
</feature>
<dbReference type="PANTHER" id="PTHR18916">
    <property type="entry name" value="DYNACTIN 1-RELATED MICROTUBULE-BINDING"/>
    <property type="match status" value="1"/>
</dbReference>
<evidence type="ECO:0000256" key="8">
    <source>
        <dbReference type="SAM" id="MobiDB-lite"/>
    </source>
</evidence>
<dbReference type="GO" id="GO:0000132">
    <property type="term" value="P:establishment of mitotic spindle orientation"/>
    <property type="evidence" value="ECO:0007669"/>
    <property type="project" value="TreeGrafter"/>
</dbReference>